<feature type="compositionally biased region" description="Basic residues" evidence="1">
    <location>
        <begin position="301"/>
        <end position="310"/>
    </location>
</feature>
<feature type="compositionally biased region" description="Low complexity" evidence="1">
    <location>
        <begin position="446"/>
        <end position="485"/>
    </location>
</feature>
<feature type="compositionally biased region" description="Basic residues" evidence="1">
    <location>
        <begin position="507"/>
        <end position="517"/>
    </location>
</feature>
<evidence type="ECO:0000256" key="2">
    <source>
        <dbReference type="SAM" id="SignalP"/>
    </source>
</evidence>
<feature type="signal peptide" evidence="2">
    <location>
        <begin position="1"/>
        <end position="17"/>
    </location>
</feature>
<dbReference type="Pfam" id="PF21671">
    <property type="entry name" value="CPL1-like"/>
    <property type="match status" value="1"/>
</dbReference>
<feature type="compositionally biased region" description="Basic residues" evidence="1">
    <location>
        <begin position="416"/>
        <end position="438"/>
    </location>
</feature>
<dbReference type="InterPro" id="IPR048661">
    <property type="entry name" value="CPL1-like"/>
</dbReference>
<proteinExistence type="predicted"/>
<reference evidence="4 5" key="1">
    <citation type="submission" date="2019-07" db="EMBL/GenBank/DDBJ databases">
        <title>Rhodotorula toruloides NBRC10032 genome sequencing.</title>
        <authorList>
            <person name="Shida Y."/>
            <person name="Takaku H."/>
            <person name="Ogasawara W."/>
            <person name="Mori K."/>
        </authorList>
    </citation>
    <scope>NUCLEOTIDE SEQUENCE [LARGE SCALE GENOMIC DNA]</scope>
    <source>
        <strain evidence="4 5">NBRC10032</strain>
    </source>
</reference>
<dbReference type="Proteomes" id="UP000321518">
    <property type="component" value="Unassembled WGS sequence"/>
</dbReference>
<evidence type="ECO:0000259" key="3">
    <source>
        <dbReference type="Pfam" id="PF21671"/>
    </source>
</evidence>
<name>A0A511KG94_RHOTO</name>
<feature type="compositionally biased region" description="Low complexity" evidence="1">
    <location>
        <begin position="232"/>
        <end position="243"/>
    </location>
</feature>
<dbReference type="AlphaFoldDB" id="A0A511KG94"/>
<protein>
    <recommendedName>
        <fullName evidence="3">Protein CPL1-like domain-containing protein</fullName>
    </recommendedName>
</protein>
<evidence type="ECO:0000313" key="5">
    <source>
        <dbReference type="Proteomes" id="UP000321518"/>
    </source>
</evidence>
<evidence type="ECO:0000313" key="4">
    <source>
        <dbReference type="EMBL" id="GEM09401.1"/>
    </source>
</evidence>
<feature type="compositionally biased region" description="Low complexity" evidence="1">
    <location>
        <begin position="311"/>
        <end position="324"/>
    </location>
</feature>
<feature type="region of interest" description="Disordered" evidence="1">
    <location>
        <begin position="210"/>
        <end position="576"/>
    </location>
</feature>
<organism evidence="4 5">
    <name type="scientific">Rhodotorula toruloides</name>
    <name type="common">Yeast</name>
    <name type="synonym">Rhodosporidium toruloides</name>
    <dbReference type="NCBI Taxonomy" id="5286"/>
    <lineage>
        <taxon>Eukaryota</taxon>
        <taxon>Fungi</taxon>
        <taxon>Dikarya</taxon>
        <taxon>Basidiomycota</taxon>
        <taxon>Pucciniomycotina</taxon>
        <taxon>Microbotryomycetes</taxon>
        <taxon>Sporidiobolales</taxon>
        <taxon>Sporidiobolaceae</taxon>
        <taxon>Rhodotorula</taxon>
    </lineage>
</organism>
<evidence type="ECO:0000256" key="1">
    <source>
        <dbReference type="SAM" id="MobiDB-lite"/>
    </source>
</evidence>
<feature type="compositionally biased region" description="Basic residues" evidence="1">
    <location>
        <begin position="265"/>
        <end position="274"/>
    </location>
</feature>
<feature type="domain" description="Protein CPL1-like" evidence="3">
    <location>
        <begin position="602"/>
        <end position="655"/>
    </location>
</feature>
<feature type="compositionally biased region" description="Low complexity" evidence="1">
    <location>
        <begin position="493"/>
        <end position="506"/>
    </location>
</feature>
<comment type="caution">
    <text evidence="4">The sequence shown here is derived from an EMBL/GenBank/DDBJ whole genome shotgun (WGS) entry which is preliminary data.</text>
</comment>
<feature type="compositionally biased region" description="Low complexity" evidence="1">
    <location>
        <begin position="536"/>
        <end position="565"/>
    </location>
</feature>
<dbReference type="EMBL" id="BJWK01000008">
    <property type="protein sequence ID" value="GEM09401.1"/>
    <property type="molecule type" value="Genomic_DNA"/>
</dbReference>
<feature type="compositionally biased region" description="Low complexity" evidence="1">
    <location>
        <begin position="402"/>
        <end position="415"/>
    </location>
</feature>
<sequence>MLRLTLLSAAAISAVRASVISTSVFPNSACSGASNSLSGLVGVGKVTLNNGQVELHCGCVSDGLADFEACPSSSHGESVCNGVYNIESGEFTASCGVVACSGADCPSTVVNTVAVDENDCYNSEKGSIGVVTVDGEAKCGCSAEADGAEFSACPSPANGRATCVQTDNDFLGGAYDHKVKVECGVACDNGFFLTPGGQCIQLAKRAVSGPSGGFHSMGPGKVGPSSTWPGFGSSTPSTATPTSRHPHHAHSTTPSSSTTSTSYSYKHHHHHKSSSGHPSASTKLPYHSRVSSKPIQSSSTTKHHHHHHAHPTTPSGSQSTTTTRPYKHHHHGSSKPHHGSSKPHHGSSTKVPFVSRTTSTSASTSPATKVPFNSRTSSHHYGSSTHGRHTIPTSHHPHHAHPTTPSGSQSTTTTRPYKHHHHGSSKPHHGSSKPHHGSSTKVPFVSRTTSTSASTSPATKVPFNSRTSSHHYGSSTHGRHTIPTSHHAHHAHPTSGASTSTTTSYSYKHHHHHKTHGHGSSSGGHGSTKVPFVSRTSTSAPAGSPTTTPGSTTTTSYPGPGKVGPSPGPSQRARRASEEFVFSDACAQDERTCPAGDFGDFSCVRLDDITECGGCHSTNDAKNCLEIVGASSVACLRGGCVVRSCQIGYVQTSEGTCELKA</sequence>
<feature type="compositionally biased region" description="Basic residues" evidence="1">
    <location>
        <begin position="325"/>
        <end position="347"/>
    </location>
</feature>
<accession>A0A511KG94</accession>
<feature type="compositionally biased region" description="Low complexity" evidence="1">
    <location>
        <begin position="251"/>
        <end position="264"/>
    </location>
</feature>
<feature type="chain" id="PRO_5022032167" description="Protein CPL1-like domain-containing protein" evidence="2">
    <location>
        <begin position="18"/>
        <end position="661"/>
    </location>
</feature>
<keyword evidence="2" id="KW-0732">Signal</keyword>
<feature type="compositionally biased region" description="Low complexity" evidence="1">
    <location>
        <begin position="355"/>
        <end position="394"/>
    </location>
</feature>
<gene>
    <name evidence="4" type="ORF">Rt10032_c08g3418</name>
</gene>
<dbReference type="OrthoDB" id="2529223at2759"/>